<dbReference type="InterPro" id="IPR012337">
    <property type="entry name" value="RNaseH-like_sf"/>
</dbReference>
<keyword evidence="1" id="KW-0963">Cytoplasm</keyword>
<dbReference type="GO" id="GO:0016787">
    <property type="term" value="F:hydrolase activity"/>
    <property type="evidence" value="ECO:0007669"/>
    <property type="project" value="UniProtKB-KW"/>
</dbReference>
<feature type="domain" description="YqgF/RNase H-like" evidence="5">
    <location>
        <begin position="2"/>
        <end position="88"/>
    </location>
</feature>
<dbReference type="SUPFAM" id="SSF53098">
    <property type="entry name" value="Ribonuclease H-like"/>
    <property type="match status" value="1"/>
</dbReference>
<dbReference type="Pfam" id="PF03652">
    <property type="entry name" value="RuvX"/>
    <property type="match status" value="1"/>
</dbReference>
<name>A0A8J7CF00_9BACT</name>
<dbReference type="InterPro" id="IPR006641">
    <property type="entry name" value="YqgF/RNaseH-like_dom"/>
</dbReference>
<dbReference type="PANTHER" id="PTHR33317">
    <property type="entry name" value="POLYNUCLEOTIDYL TRANSFERASE, RIBONUCLEASE H-LIKE SUPERFAMILY PROTEIN"/>
    <property type="match status" value="1"/>
</dbReference>
<proteinExistence type="predicted"/>
<evidence type="ECO:0000256" key="1">
    <source>
        <dbReference type="ARBA" id="ARBA00022490"/>
    </source>
</evidence>
<evidence type="ECO:0000256" key="4">
    <source>
        <dbReference type="ARBA" id="ARBA00022801"/>
    </source>
</evidence>
<evidence type="ECO:0000313" key="7">
    <source>
        <dbReference type="Proteomes" id="UP000598633"/>
    </source>
</evidence>
<dbReference type="GO" id="GO:0000967">
    <property type="term" value="P:rRNA 5'-end processing"/>
    <property type="evidence" value="ECO:0007669"/>
    <property type="project" value="TreeGrafter"/>
</dbReference>
<organism evidence="6 7">
    <name type="scientific">Candidatus Sulfomarinibacter kjeldsenii</name>
    <dbReference type="NCBI Taxonomy" id="2885994"/>
    <lineage>
        <taxon>Bacteria</taxon>
        <taxon>Pseudomonadati</taxon>
        <taxon>Acidobacteriota</taxon>
        <taxon>Thermoanaerobaculia</taxon>
        <taxon>Thermoanaerobaculales</taxon>
        <taxon>Candidatus Sulfomarinibacteraceae</taxon>
        <taxon>Candidatus Sulfomarinibacter</taxon>
    </lineage>
</organism>
<dbReference type="CDD" id="cd16964">
    <property type="entry name" value="YqgF"/>
    <property type="match status" value="1"/>
</dbReference>
<dbReference type="InterPro" id="IPR037027">
    <property type="entry name" value="YqgF/RNaseH-like_dom_sf"/>
</dbReference>
<dbReference type="Proteomes" id="UP000598633">
    <property type="component" value="Unassembled WGS sequence"/>
</dbReference>
<evidence type="ECO:0000313" key="6">
    <source>
        <dbReference type="EMBL" id="MBD3871037.1"/>
    </source>
</evidence>
<keyword evidence="3" id="KW-0540">Nuclease</keyword>
<accession>A0A8J7CF00</accession>
<dbReference type="EMBL" id="JACXWA010000109">
    <property type="protein sequence ID" value="MBD3871037.1"/>
    <property type="molecule type" value="Genomic_DNA"/>
</dbReference>
<dbReference type="InterPro" id="IPR005227">
    <property type="entry name" value="YqgF"/>
</dbReference>
<evidence type="ECO:0000259" key="5">
    <source>
        <dbReference type="SMART" id="SM00732"/>
    </source>
</evidence>
<dbReference type="SMART" id="SM00732">
    <property type="entry name" value="YqgFc"/>
    <property type="match status" value="1"/>
</dbReference>
<comment type="caution">
    <text evidence="6">The sequence shown here is derived from an EMBL/GenBank/DDBJ whole genome shotgun (WGS) entry which is preliminary data.</text>
</comment>
<dbReference type="AlphaFoldDB" id="A0A8J7CF00"/>
<reference evidence="6 7" key="1">
    <citation type="submission" date="2020-08" db="EMBL/GenBank/DDBJ databases">
        <title>Acidobacteriota in marine sediments use diverse sulfur dissimilation pathways.</title>
        <authorList>
            <person name="Wasmund K."/>
        </authorList>
    </citation>
    <scope>NUCLEOTIDE SEQUENCE [LARGE SCALE GENOMIC DNA]</scope>
    <source>
        <strain evidence="6">MAG AM3-A</strain>
    </source>
</reference>
<evidence type="ECO:0000256" key="3">
    <source>
        <dbReference type="ARBA" id="ARBA00022722"/>
    </source>
</evidence>
<dbReference type="PANTHER" id="PTHR33317:SF4">
    <property type="entry name" value="POLYNUCLEOTIDYL TRANSFERASE, RIBONUCLEASE H-LIKE SUPERFAMILY PROTEIN"/>
    <property type="match status" value="1"/>
</dbReference>
<dbReference type="GO" id="GO:0004518">
    <property type="term" value="F:nuclease activity"/>
    <property type="evidence" value="ECO:0007669"/>
    <property type="project" value="UniProtKB-KW"/>
</dbReference>
<protein>
    <submittedName>
        <fullName evidence="6">Holliday junction resolvase RuvX</fullName>
    </submittedName>
</protein>
<gene>
    <name evidence="6" type="primary">ruvX</name>
    <name evidence="6" type="ORF">IFJ97_06720</name>
</gene>
<evidence type="ECO:0000256" key="2">
    <source>
        <dbReference type="ARBA" id="ARBA00022517"/>
    </source>
</evidence>
<keyword evidence="4" id="KW-0378">Hydrolase</keyword>
<keyword evidence="2" id="KW-0690">Ribosome biogenesis</keyword>
<sequence>MGLAIGDDTTGVTSPLEIVPYAGVDRAAQQIASLASKVGAARVVLGLPTLEDGSRGPASRRTDRLAEALEALGVEVALQSEFLSTNEARRRARAAGRPPRQPVDDIAAQVLLEEHLASRPAAPPAES</sequence>
<dbReference type="Gene3D" id="3.30.420.140">
    <property type="entry name" value="YqgF/RNase H-like domain"/>
    <property type="match status" value="1"/>
</dbReference>